<dbReference type="Proteomes" id="UP000076555">
    <property type="component" value="Unassembled WGS sequence"/>
</dbReference>
<dbReference type="PANTHER" id="PTHR37953:SF1">
    <property type="entry name" value="UPF0127 PROTEIN MJ1496"/>
    <property type="match status" value="1"/>
</dbReference>
<protein>
    <recommendedName>
        <fullName evidence="3">DUF192 domain-containing protein</fullName>
    </recommendedName>
</protein>
<dbReference type="InterPro" id="IPR003795">
    <property type="entry name" value="DUF192"/>
</dbReference>
<dbReference type="OrthoDB" id="5526466at2"/>
<name>A0A161XMD4_NODSP</name>
<accession>A0A161XMD4</accession>
<dbReference type="Pfam" id="PF02643">
    <property type="entry name" value="DUF192"/>
    <property type="match status" value="1"/>
</dbReference>
<dbReference type="RefSeq" id="WP_063872692.1">
    <property type="nucleotide sequence ID" value="NZ_CAWMRI010000125.1"/>
</dbReference>
<evidence type="ECO:0000313" key="1">
    <source>
        <dbReference type="EMBL" id="KZL49904.1"/>
    </source>
</evidence>
<proteinExistence type="predicted"/>
<reference evidence="1 2" key="1">
    <citation type="submission" date="2016-04" db="EMBL/GenBank/DDBJ databases">
        <title>Draft Genome Assembly of the Bloom-forming Cyanobacterium Nodularia spumigena Strain CENA596 in Shrimp Production Ponds.</title>
        <authorList>
            <person name="Popin R.V."/>
            <person name="Rigonato J."/>
            <person name="Abreu V.A."/>
            <person name="Andreote A.P."/>
            <person name="Silveira S.B."/>
            <person name="Odebrecht C."/>
            <person name="Fiore M.F."/>
        </authorList>
    </citation>
    <scope>NUCLEOTIDE SEQUENCE [LARGE SCALE GENOMIC DNA]</scope>
    <source>
        <strain evidence="1 2">CENA596</strain>
    </source>
</reference>
<comment type="caution">
    <text evidence="1">The sequence shown here is derived from an EMBL/GenBank/DDBJ whole genome shotgun (WGS) entry which is preliminary data.</text>
</comment>
<dbReference type="PANTHER" id="PTHR37953">
    <property type="entry name" value="UPF0127 PROTEIN MJ1496"/>
    <property type="match status" value="1"/>
</dbReference>
<evidence type="ECO:0008006" key="3">
    <source>
        <dbReference type="Google" id="ProtNLM"/>
    </source>
</evidence>
<organism evidence="1 2">
    <name type="scientific">Nodularia spumigena CENA596</name>
    <dbReference type="NCBI Taxonomy" id="1819295"/>
    <lineage>
        <taxon>Bacteria</taxon>
        <taxon>Bacillati</taxon>
        <taxon>Cyanobacteriota</taxon>
        <taxon>Cyanophyceae</taxon>
        <taxon>Nostocales</taxon>
        <taxon>Nodulariaceae</taxon>
        <taxon>Nodularia</taxon>
    </lineage>
</organism>
<sequence>MAKGLKFRATLPSDQGMLFKLGEQYHNVGFWMHQVRFPLDIIYLDDGVVTTVINNAQPCSQAPCTIYYGSSATKVLELPAGVSNIQVGDKLTFTNL</sequence>
<dbReference type="EMBL" id="LWAJ01000125">
    <property type="protein sequence ID" value="KZL49904.1"/>
    <property type="molecule type" value="Genomic_DNA"/>
</dbReference>
<dbReference type="InterPro" id="IPR038695">
    <property type="entry name" value="Saro_0823-like_sf"/>
</dbReference>
<evidence type="ECO:0000313" key="2">
    <source>
        <dbReference type="Proteomes" id="UP000076555"/>
    </source>
</evidence>
<gene>
    <name evidence="1" type="ORF">A2T98_10310</name>
</gene>
<dbReference type="Gene3D" id="2.60.120.1140">
    <property type="entry name" value="Protein of unknown function DUF192"/>
    <property type="match status" value="1"/>
</dbReference>
<dbReference type="AlphaFoldDB" id="A0A161XMD4"/>